<proteinExistence type="predicted"/>
<dbReference type="EMBL" id="REGN01005218">
    <property type="protein sequence ID" value="RNA14278.1"/>
    <property type="molecule type" value="Genomic_DNA"/>
</dbReference>
<comment type="caution">
    <text evidence="1">The sequence shown here is derived from an EMBL/GenBank/DDBJ whole genome shotgun (WGS) entry which is preliminary data.</text>
</comment>
<organism evidence="1 2">
    <name type="scientific">Brachionus plicatilis</name>
    <name type="common">Marine rotifer</name>
    <name type="synonym">Brachionus muelleri</name>
    <dbReference type="NCBI Taxonomy" id="10195"/>
    <lineage>
        <taxon>Eukaryota</taxon>
        <taxon>Metazoa</taxon>
        <taxon>Spiralia</taxon>
        <taxon>Gnathifera</taxon>
        <taxon>Rotifera</taxon>
        <taxon>Eurotatoria</taxon>
        <taxon>Monogononta</taxon>
        <taxon>Pseudotrocha</taxon>
        <taxon>Ploima</taxon>
        <taxon>Brachionidae</taxon>
        <taxon>Brachionus</taxon>
    </lineage>
</organism>
<protein>
    <submittedName>
        <fullName evidence="1">Uncharacterized protein</fullName>
    </submittedName>
</protein>
<dbReference type="AlphaFoldDB" id="A0A3M7QTF9"/>
<reference evidence="1 2" key="1">
    <citation type="journal article" date="2018" name="Sci. Rep.">
        <title>Genomic signatures of local adaptation to the degree of environmental predictability in rotifers.</title>
        <authorList>
            <person name="Franch-Gras L."/>
            <person name="Hahn C."/>
            <person name="Garcia-Roger E.M."/>
            <person name="Carmona M.J."/>
            <person name="Serra M."/>
            <person name="Gomez A."/>
        </authorList>
    </citation>
    <scope>NUCLEOTIDE SEQUENCE [LARGE SCALE GENOMIC DNA]</scope>
    <source>
        <strain evidence="1">HYR1</strain>
    </source>
</reference>
<evidence type="ECO:0000313" key="2">
    <source>
        <dbReference type="Proteomes" id="UP000276133"/>
    </source>
</evidence>
<gene>
    <name evidence="1" type="ORF">BpHYR1_036883</name>
</gene>
<name>A0A3M7QTF9_BRAPC</name>
<evidence type="ECO:0000313" key="1">
    <source>
        <dbReference type="EMBL" id="RNA14278.1"/>
    </source>
</evidence>
<keyword evidence="2" id="KW-1185">Reference proteome</keyword>
<accession>A0A3M7QTF9</accession>
<dbReference type="Proteomes" id="UP000276133">
    <property type="component" value="Unassembled WGS sequence"/>
</dbReference>
<sequence length="109" mass="12573">MSGIVLTPIVSRRNYSFIPGVLIKRLRFQSNCFKVELNTSKFTLFTQLPIIKFKFKIKKKLILLLVIFRVKLKINHSLADVLSSRRAASSCLKVIKSNLLLFYVICNIN</sequence>